<dbReference type="EMBL" id="CP019239">
    <property type="protein sequence ID" value="APW42155.1"/>
    <property type="molecule type" value="Genomic_DNA"/>
</dbReference>
<organism evidence="2 3">
    <name type="scientific">Rhodoferax saidenbachensis</name>
    <dbReference type="NCBI Taxonomy" id="1484693"/>
    <lineage>
        <taxon>Bacteria</taxon>
        <taxon>Pseudomonadati</taxon>
        <taxon>Pseudomonadota</taxon>
        <taxon>Betaproteobacteria</taxon>
        <taxon>Burkholderiales</taxon>
        <taxon>Comamonadaceae</taxon>
        <taxon>Rhodoferax</taxon>
    </lineage>
</organism>
<sequence>MLFRPPRALISRLEAALLLCISLCASHVVHAQAPAEAGPPKSIWLVKQLSCNGFVAHEMARSPDAAEIGRTGIVKIPNLQMEFIVPSIPELAVSSVKLAFDDRGRKVVDHYVLLSRNDLDDPVAAVMVTELPSSVDTPQKALGAAVAGERDNLRGTSAQPTLERISTSWGEGLDIFVPNRIGSPCFPAARFKLTADSETKPTISLSRFVTLPGRLIQFALILPVTPGTPLEAQKANARRIMEIYAAGLRAR</sequence>
<proteinExistence type="predicted"/>
<feature type="chain" id="PRO_5010347863" evidence="1">
    <location>
        <begin position="32"/>
        <end position="251"/>
    </location>
</feature>
<protein>
    <submittedName>
        <fullName evidence="2">Uncharacterized protein</fullName>
    </submittedName>
</protein>
<evidence type="ECO:0000313" key="3">
    <source>
        <dbReference type="Proteomes" id="UP000186110"/>
    </source>
</evidence>
<gene>
    <name evidence="2" type="ORF">RS694_06155</name>
</gene>
<accession>A0A1P8K819</accession>
<evidence type="ECO:0000313" key="2">
    <source>
        <dbReference type="EMBL" id="APW42155.1"/>
    </source>
</evidence>
<keyword evidence="1" id="KW-0732">Signal</keyword>
<dbReference type="KEGG" id="rsb:RS694_06155"/>
<name>A0A1P8K819_9BURK</name>
<dbReference type="RefSeq" id="WP_029706891.1">
    <property type="nucleotide sequence ID" value="NZ_CP019239.1"/>
</dbReference>
<evidence type="ECO:0000256" key="1">
    <source>
        <dbReference type="SAM" id="SignalP"/>
    </source>
</evidence>
<feature type="signal peptide" evidence="1">
    <location>
        <begin position="1"/>
        <end position="31"/>
    </location>
</feature>
<reference evidence="2 3" key="1">
    <citation type="submission" date="2017-01" db="EMBL/GenBank/DDBJ databases">
        <authorList>
            <person name="Mah S.A."/>
            <person name="Swanson W.J."/>
            <person name="Moy G.W."/>
            <person name="Vacquier V.D."/>
        </authorList>
    </citation>
    <scope>NUCLEOTIDE SEQUENCE [LARGE SCALE GENOMIC DNA]</scope>
    <source>
        <strain evidence="2 3">DSM 22694</strain>
    </source>
</reference>
<keyword evidence="3" id="KW-1185">Reference proteome</keyword>
<dbReference type="AlphaFoldDB" id="A0A1P8K819"/>
<dbReference type="Proteomes" id="UP000186110">
    <property type="component" value="Chromosome"/>
</dbReference>